<accession>A0ABV2QK20</accession>
<comment type="caution">
    <text evidence="6">The sequence shown here is derived from an EMBL/GenBank/DDBJ whole genome shotgun (WGS) entry which is preliminary data.</text>
</comment>
<dbReference type="PRINTS" id="PR00081">
    <property type="entry name" value="GDHRDH"/>
</dbReference>
<dbReference type="PANTHER" id="PTHR44196">
    <property type="entry name" value="DEHYDROGENASE/REDUCTASE SDR FAMILY MEMBER 7B"/>
    <property type="match status" value="1"/>
</dbReference>
<dbReference type="SMART" id="SM00822">
    <property type="entry name" value="PKS_KR"/>
    <property type="match status" value="1"/>
</dbReference>
<keyword evidence="2" id="KW-0560">Oxidoreductase</keyword>
<dbReference type="EMBL" id="JBEPSJ010000001">
    <property type="protein sequence ID" value="MET4581238.1"/>
    <property type="molecule type" value="Genomic_DNA"/>
</dbReference>
<dbReference type="InterPro" id="IPR002347">
    <property type="entry name" value="SDR_fam"/>
</dbReference>
<dbReference type="PANTHER" id="PTHR44196:SF1">
    <property type="entry name" value="DEHYDROGENASE_REDUCTASE SDR FAMILY MEMBER 7B"/>
    <property type="match status" value="1"/>
</dbReference>
<dbReference type="InterPro" id="IPR057326">
    <property type="entry name" value="KR_dom"/>
</dbReference>
<dbReference type="InterPro" id="IPR036291">
    <property type="entry name" value="NAD(P)-bd_dom_sf"/>
</dbReference>
<dbReference type="Gene3D" id="3.40.50.720">
    <property type="entry name" value="NAD(P)-binding Rossmann-like Domain"/>
    <property type="match status" value="1"/>
</dbReference>
<dbReference type="PRINTS" id="PR00080">
    <property type="entry name" value="SDRFAMILY"/>
</dbReference>
<name>A0ABV2QK20_9MICO</name>
<dbReference type="Proteomes" id="UP001549257">
    <property type="component" value="Unassembled WGS sequence"/>
</dbReference>
<evidence type="ECO:0000256" key="1">
    <source>
        <dbReference type="ARBA" id="ARBA00006484"/>
    </source>
</evidence>
<evidence type="ECO:0000256" key="2">
    <source>
        <dbReference type="ARBA" id="ARBA00023002"/>
    </source>
</evidence>
<organism evidence="6 7">
    <name type="scientific">Conyzicola nivalis</name>
    <dbReference type="NCBI Taxonomy" id="1477021"/>
    <lineage>
        <taxon>Bacteria</taxon>
        <taxon>Bacillati</taxon>
        <taxon>Actinomycetota</taxon>
        <taxon>Actinomycetes</taxon>
        <taxon>Micrococcales</taxon>
        <taxon>Microbacteriaceae</taxon>
        <taxon>Conyzicola</taxon>
    </lineage>
</organism>
<dbReference type="PROSITE" id="PS00061">
    <property type="entry name" value="ADH_SHORT"/>
    <property type="match status" value="1"/>
</dbReference>
<keyword evidence="7" id="KW-1185">Reference proteome</keyword>
<sequence>MTDVVVITGASSGIGRATALRFARSGACLVLASRRETALQQLAVECQRLGAEAISVATDVTNADAVDALAAEAVENFGKIDVWVNCASVSVYASFDSVPLDDFRRVIDVNVMGYVYGARSALEVMTDQRHGVLINVASILGDVPQPYTAAYGMSKAAVRALGVSLRQELALGKQKHVKVVTILPPTIDTPFFRHAANYTGRAVVAMPPVYSPEIVAKAITRAVRSPRPEIVVSTAGRALVNQHHKHPKAVEAQMAVHTDRNQFSRKYHSVDTSGNLYVPSPTVDAEVEGGWKGTSDRPRLGWLIVGLVGGVVAAAVLGDDDDKGKKGKKRKKGTGSKGRRDRTRKGRGPTTPQRSAEAAKMVTRANRNLKKAKRSGRKHAKAARAA</sequence>
<protein>
    <submittedName>
        <fullName evidence="6">Short-subunit dehydrogenase</fullName>
    </submittedName>
</protein>
<reference evidence="6 7" key="1">
    <citation type="submission" date="2024-06" db="EMBL/GenBank/DDBJ databases">
        <title>Sorghum-associated microbial communities from plants grown in Nebraska, USA.</title>
        <authorList>
            <person name="Schachtman D."/>
        </authorList>
    </citation>
    <scope>NUCLEOTIDE SEQUENCE [LARGE SCALE GENOMIC DNA]</scope>
    <source>
        <strain evidence="6 7">2857</strain>
    </source>
</reference>
<feature type="compositionally biased region" description="Basic residues" evidence="4">
    <location>
        <begin position="325"/>
        <end position="347"/>
    </location>
</feature>
<dbReference type="RefSeq" id="WP_354023422.1">
    <property type="nucleotide sequence ID" value="NZ_JBEPSJ010000001.1"/>
</dbReference>
<gene>
    <name evidence="6" type="ORF">ABIE21_000728</name>
</gene>
<dbReference type="NCBIfam" id="NF005495">
    <property type="entry name" value="PRK07109.1"/>
    <property type="match status" value="1"/>
</dbReference>
<feature type="region of interest" description="Disordered" evidence="4">
    <location>
        <begin position="318"/>
        <end position="386"/>
    </location>
</feature>
<feature type="domain" description="Ketoreductase" evidence="5">
    <location>
        <begin position="3"/>
        <end position="186"/>
    </location>
</feature>
<proteinExistence type="inferred from homology"/>
<evidence type="ECO:0000313" key="7">
    <source>
        <dbReference type="Proteomes" id="UP001549257"/>
    </source>
</evidence>
<dbReference type="InterPro" id="IPR020904">
    <property type="entry name" value="Sc_DH/Rdtase_CS"/>
</dbReference>
<dbReference type="Pfam" id="PF00106">
    <property type="entry name" value="adh_short"/>
    <property type="match status" value="1"/>
</dbReference>
<evidence type="ECO:0000259" key="5">
    <source>
        <dbReference type="SMART" id="SM00822"/>
    </source>
</evidence>
<evidence type="ECO:0000256" key="4">
    <source>
        <dbReference type="SAM" id="MobiDB-lite"/>
    </source>
</evidence>
<dbReference type="SUPFAM" id="SSF51735">
    <property type="entry name" value="NAD(P)-binding Rossmann-fold domains"/>
    <property type="match status" value="1"/>
</dbReference>
<evidence type="ECO:0000313" key="6">
    <source>
        <dbReference type="EMBL" id="MET4581238.1"/>
    </source>
</evidence>
<feature type="compositionally biased region" description="Basic residues" evidence="4">
    <location>
        <begin position="367"/>
        <end position="386"/>
    </location>
</feature>
<comment type="similarity">
    <text evidence="1 3">Belongs to the short-chain dehydrogenases/reductases (SDR) family.</text>
</comment>
<evidence type="ECO:0000256" key="3">
    <source>
        <dbReference type="RuleBase" id="RU000363"/>
    </source>
</evidence>